<feature type="signal peptide" evidence="2">
    <location>
        <begin position="1"/>
        <end position="24"/>
    </location>
</feature>
<keyword evidence="4" id="KW-1185">Reference proteome</keyword>
<sequence>MRFPSRQLLVAGSVLGALSASGTAAVHLTAAAMQAPEVALPQFAPGLSNAATGIPAPTAPTPTLTTPISGAQIAGHAFTQAQDKAAAIAAAQQQAEAERAAAEQRAAAAAQSPAAQADHDREQMREELRRAIRQACDGGNLRGPICQAAD</sequence>
<dbReference type="EMBL" id="JAAXLA010000024">
    <property type="protein sequence ID" value="NMH98549.1"/>
    <property type="molecule type" value="Genomic_DNA"/>
</dbReference>
<protein>
    <submittedName>
        <fullName evidence="3">Uncharacterized protein</fullName>
    </submittedName>
</protein>
<evidence type="ECO:0000256" key="2">
    <source>
        <dbReference type="SAM" id="SignalP"/>
    </source>
</evidence>
<organism evidence="3 4">
    <name type="scientific">Pseudonocardia acidicola</name>
    <dbReference type="NCBI Taxonomy" id="2724939"/>
    <lineage>
        <taxon>Bacteria</taxon>
        <taxon>Bacillati</taxon>
        <taxon>Actinomycetota</taxon>
        <taxon>Actinomycetes</taxon>
        <taxon>Pseudonocardiales</taxon>
        <taxon>Pseudonocardiaceae</taxon>
        <taxon>Pseudonocardia</taxon>
    </lineage>
</organism>
<reference evidence="3 4" key="1">
    <citation type="submission" date="2020-04" db="EMBL/GenBank/DDBJ databases">
        <authorList>
            <person name="Klaysubun C."/>
            <person name="Duangmal K."/>
            <person name="Lipun K."/>
        </authorList>
    </citation>
    <scope>NUCLEOTIDE SEQUENCE [LARGE SCALE GENOMIC DNA]</scope>
    <source>
        <strain evidence="3 4">K10HN5</strain>
    </source>
</reference>
<comment type="caution">
    <text evidence="3">The sequence shown here is derived from an EMBL/GenBank/DDBJ whole genome shotgun (WGS) entry which is preliminary data.</text>
</comment>
<feature type="region of interest" description="Disordered" evidence="1">
    <location>
        <begin position="47"/>
        <end position="68"/>
    </location>
</feature>
<feature type="compositionally biased region" description="Low complexity" evidence="1">
    <location>
        <begin position="103"/>
        <end position="116"/>
    </location>
</feature>
<name>A0ABX1SCC5_9PSEU</name>
<dbReference type="Proteomes" id="UP000820669">
    <property type="component" value="Unassembled WGS sequence"/>
</dbReference>
<accession>A0ABX1SCC5</accession>
<gene>
    <name evidence="3" type="ORF">HF526_14720</name>
</gene>
<evidence type="ECO:0000256" key="1">
    <source>
        <dbReference type="SAM" id="MobiDB-lite"/>
    </source>
</evidence>
<feature type="chain" id="PRO_5046482699" evidence="2">
    <location>
        <begin position="25"/>
        <end position="150"/>
    </location>
</feature>
<evidence type="ECO:0000313" key="4">
    <source>
        <dbReference type="Proteomes" id="UP000820669"/>
    </source>
</evidence>
<feature type="compositionally biased region" description="Low complexity" evidence="1">
    <location>
        <begin position="50"/>
        <end position="67"/>
    </location>
</feature>
<keyword evidence="2" id="KW-0732">Signal</keyword>
<evidence type="ECO:0000313" key="3">
    <source>
        <dbReference type="EMBL" id="NMH98549.1"/>
    </source>
</evidence>
<dbReference type="RefSeq" id="WP_169381995.1">
    <property type="nucleotide sequence ID" value="NZ_JAAXLA010000024.1"/>
</dbReference>
<feature type="region of interest" description="Disordered" evidence="1">
    <location>
        <begin position="96"/>
        <end position="125"/>
    </location>
</feature>
<proteinExistence type="predicted"/>